<organism evidence="3 4">
    <name type="scientific">Candidatus Komeilibacteria bacterium CG_4_10_14_0_8_um_filter_37_78</name>
    <dbReference type="NCBI Taxonomy" id="1974471"/>
    <lineage>
        <taxon>Bacteria</taxon>
        <taxon>Candidatus Komeiliibacteriota</taxon>
    </lineage>
</organism>
<dbReference type="GO" id="GO:0006203">
    <property type="term" value="P:dGTP catabolic process"/>
    <property type="evidence" value="ECO:0007669"/>
    <property type="project" value="TreeGrafter"/>
</dbReference>
<dbReference type="PRINTS" id="PR00502">
    <property type="entry name" value="NUDIXFAMILY"/>
</dbReference>
<accession>A0A2M7RC30</accession>
<dbReference type="Pfam" id="PF00293">
    <property type="entry name" value="NUDIX"/>
    <property type="match status" value="1"/>
</dbReference>
<dbReference type="AlphaFoldDB" id="A0A2M7RC30"/>
<dbReference type="PANTHER" id="PTHR16099">
    <property type="entry name" value="8-OXO-DGTP DIPHOSPHATES NUDT15"/>
    <property type="match status" value="1"/>
</dbReference>
<dbReference type="EMBL" id="PFMC01000068">
    <property type="protein sequence ID" value="PIY94305.1"/>
    <property type="molecule type" value="Genomic_DNA"/>
</dbReference>
<name>A0A2M7RC30_9BACT</name>
<comment type="caution">
    <text evidence="3">The sequence shown here is derived from an EMBL/GenBank/DDBJ whole genome shotgun (WGS) entry which is preliminary data.</text>
</comment>
<dbReference type="InterPro" id="IPR000086">
    <property type="entry name" value="NUDIX_hydrolase_dom"/>
</dbReference>
<proteinExistence type="predicted"/>
<dbReference type="InterPro" id="IPR020476">
    <property type="entry name" value="Nudix_hydrolase"/>
</dbReference>
<dbReference type="GO" id="GO:0035539">
    <property type="term" value="F:8-oxo-7,8-dihydrodeoxyguanosine triphosphate pyrophosphatase activity"/>
    <property type="evidence" value="ECO:0007669"/>
    <property type="project" value="TreeGrafter"/>
</dbReference>
<gene>
    <name evidence="3" type="ORF">COY67_02690</name>
</gene>
<evidence type="ECO:0000313" key="4">
    <source>
        <dbReference type="Proteomes" id="UP000228689"/>
    </source>
</evidence>
<feature type="domain" description="Nudix hydrolase" evidence="2">
    <location>
        <begin position="13"/>
        <end position="146"/>
    </location>
</feature>
<sequence length="163" mass="18281">MTIERNNVDILPRPKVGIGVLVIRGQQVLLLLRNGSHGSGEWCCPGGHLELGESFEEAARLEVREETGLEIESAKVISLTNDLEHIDTDDKHYITVGLLVTDFTGQEEIMEPNKCQGMDWFDLDDLPSPLFAPTAKMIKVYQKNKDKIDVQKFRANSGLYGRL</sequence>
<dbReference type="Gene3D" id="3.90.79.10">
    <property type="entry name" value="Nucleoside Triphosphate Pyrophosphohydrolase"/>
    <property type="match status" value="1"/>
</dbReference>
<reference evidence="4" key="1">
    <citation type="submission" date="2017-09" db="EMBL/GenBank/DDBJ databases">
        <title>Depth-based differentiation of microbial function through sediment-hosted aquifers and enrichment of novel symbionts in the deep terrestrial subsurface.</title>
        <authorList>
            <person name="Probst A.J."/>
            <person name="Ladd B."/>
            <person name="Jarett J.K."/>
            <person name="Geller-Mcgrath D.E."/>
            <person name="Sieber C.M.K."/>
            <person name="Emerson J.B."/>
            <person name="Anantharaman K."/>
            <person name="Thomas B.C."/>
            <person name="Malmstrom R."/>
            <person name="Stieglmeier M."/>
            <person name="Klingl A."/>
            <person name="Woyke T."/>
            <person name="Ryan C.M."/>
            <person name="Banfield J.F."/>
        </authorList>
    </citation>
    <scope>NUCLEOTIDE SEQUENCE [LARGE SCALE GENOMIC DNA]</scope>
</reference>
<evidence type="ECO:0000259" key="2">
    <source>
        <dbReference type="PROSITE" id="PS51462"/>
    </source>
</evidence>
<dbReference type="PROSITE" id="PS51462">
    <property type="entry name" value="NUDIX"/>
    <property type="match status" value="1"/>
</dbReference>
<protein>
    <submittedName>
        <fullName evidence="3">DNA mismatch repair protein MutT</fullName>
    </submittedName>
</protein>
<dbReference type="SUPFAM" id="SSF55811">
    <property type="entry name" value="Nudix"/>
    <property type="match status" value="1"/>
</dbReference>
<keyword evidence="1" id="KW-0378">Hydrolase</keyword>
<dbReference type="FunFam" id="3.90.79.10:FF:000060">
    <property type="entry name" value="Nudix hydrolase 1"/>
    <property type="match status" value="1"/>
</dbReference>
<dbReference type="Proteomes" id="UP000228689">
    <property type="component" value="Unassembled WGS sequence"/>
</dbReference>
<evidence type="ECO:0000256" key="1">
    <source>
        <dbReference type="ARBA" id="ARBA00022801"/>
    </source>
</evidence>
<dbReference type="CDD" id="cd04678">
    <property type="entry name" value="NUDIX_MTH2_Nudt15"/>
    <property type="match status" value="1"/>
</dbReference>
<dbReference type="PANTHER" id="PTHR16099:SF5">
    <property type="entry name" value="NUCLEOTIDE TRIPHOSPHATE DIPHOSPHATASE NUDT15"/>
    <property type="match status" value="1"/>
</dbReference>
<evidence type="ECO:0000313" key="3">
    <source>
        <dbReference type="EMBL" id="PIY94305.1"/>
    </source>
</evidence>
<dbReference type="InterPro" id="IPR015797">
    <property type="entry name" value="NUDIX_hydrolase-like_dom_sf"/>
</dbReference>
<dbReference type="GO" id="GO:0005829">
    <property type="term" value="C:cytosol"/>
    <property type="evidence" value="ECO:0007669"/>
    <property type="project" value="TreeGrafter"/>
</dbReference>